<comment type="caution">
    <text evidence="1">The sequence shown here is derived from an EMBL/GenBank/DDBJ whole genome shotgun (WGS) entry which is preliminary data.</text>
</comment>
<organism evidence="1 2">
    <name type="scientific">Vararia minispora EC-137</name>
    <dbReference type="NCBI Taxonomy" id="1314806"/>
    <lineage>
        <taxon>Eukaryota</taxon>
        <taxon>Fungi</taxon>
        <taxon>Dikarya</taxon>
        <taxon>Basidiomycota</taxon>
        <taxon>Agaricomycotina</taxon>
        <taxon>Agaricomycetes</taxon>
        <taxon>Russulales</taxon>
        <taxon>Lachnocladiaceae</taxon>
        <taxon>Vararia</taxon>
    </lineage>
</organism>
<keyword evidence="2" id="KW-1185">Reference proteome</keyword>
<accession>A0ACB8Q7Q9</accession>
<gene>
    <name evidence="1" type="ORF">K488DRAFT_60287</name>
</gene>
<sequence length="915" mass="103672">MTVSVLYNLPRDASRIQLAGMRDLAAATPDLRHLLPSIPKDPRTLYARYNLDPITDIMVCCSECYCLYPLALSITPDDTSVHDNRSRPCNAPLLEWTRIRSKWYKTPRLKYEPQNFRLWLGRLLLRPGFEQLVDPAFRGNPQTPMRAIGDGTHLRQAQGPNGHPFFPGPLSETRLALAYCMDGFNPFGMKTAKQTYRRENMFLAGIIPGPNKPSVDQINHANQLIVDAMRVFYDPGVYYSSTAEHPLGRLVRCLLPIDICDAIALRQIVSTTSITSKYFCIQCELPIQQIENIDPSTWTPRDPVKMKQQAMAWRDAPDEKSRVLLAEQNGVRWTPFYELPYWNPVSAAIPEPMHIMQNLIEHHLRVAWGISVKSEGGDGSALSPAKVKPCPPTSETEKFLQIILQAQMEKCLHLLAMRRKKSTVIGSASSNALRRLCHGYGLNYKGTKDDLYERLADYVRHYLATEQNVLLPVPSDPRTVLGKSVMESCWASMKDTTLPSWVSGTPRNWGTATRGKLSADQWNVICTIHLPFTLISKWGIAAAPERDRKMLDNYMDLVRAVEACGLREITEEQIQSYTRYIRRYLEEYKTLYKGAKIKPNHHLAIHYGDVLRGFGPTPGHQAQPYERFINFLHQLPTNMRFGELESTFMRASGRSANLSSLITDYTPDYEPCELLKVYRDIIQRDTRGTHLAYMTDSKVLFSVEKAAYRSNPQASSVLDSRLYQLLVDFLNTRHGTSTARELYPARIPIPREVEFIDRAAIRGVRYSVYSSLPRDSHIMFKSTRLGLTMIVGEIQKMFAHTHGVPIEQPPDSTAHEMESNGSEGSAAQQTATQTATSLMLLVRPFQPLSGPDAHLDAHFRKYGISGGFCCHRTKQEEIMIDASFVVCHAKVTLTTIENRPLLHVKALDRVRSVYA</sequence>
<dbReference type="Proteomes" id="UP000814128">
    <property type="component" value="Unassembled WGS sequence"/>
</dbReference>
<name>A0ACB8Q7Q9_9AGAM</name>
<reference evidence="1" key="1">
    <citation type="submission" date="2021-02" db="EMBL/GenBank/DDBJ databases">
        <authorList>
            <consortium name="DOE Joint Genome Institute"/>
            <person name="Ahrendt S."/>
            <person name="Looney B.P."/>
            <person name="Miyauchi S."/>
            <person name="Morin E."/>
            <person name="Drula E."/>
            <person name="Courty P.E."/>
            <person name="Chicoki N."/>
            <person name="Fauchery L."/>
            <person name="Kohler A."/>
            <person name="Kuo A."/>
            <person name="Labutti K."/>
            <person name="Pangilinan J."/>
            <person name="Lipzen A."/>
            <person name="Riley R."/>
            <person name="Andreopoulos W."/>
            <person name="He G."/>
            <person name="Johnson J."/>
            <person name="Barry K.W."/>
            <person name="Grigoriev I.V."/>
            <person name="Nagy L."/>
            <person name="Hibbett D."/>
            <person name="Henrissat B."/>
            <person name="Matheny P.B."/>
            <person name="Labbe J."/>
            <person name="Martin F."/>
        </authorList>
    </citation>
    <scope>NUCLEOTIDE SEQUENCE</scope>
    <source>
        <strain evidence="1">EC-137</strain>
    </source>
</reference>
<reference evidence="1" key="2">
    <citation type="journal article" date="2022" name="New Phytol.">
        <title>Evolutionary transition to the ectomycorrhizal habit in the genomes of a hyperdiverse lineage of mushroom-forming fungi.</title>
        <authorList>
            <person name="Looney B."/>
            <person name="Miyauchi S."/>
            <person name="Morin E."/>
            <person name="Drula E."/>
            <person name="Courty P.E."/>
            <person name="Kohler A."/>
            <person name="Kuo A."/>
            <person name="LaButti K."/>
            <person name="Pangilinan J."/>
            <person name="Lipzen A."/>
            <person name="Riley R."/>
            <person name="Andreopoulos W."/>
            <person name="He G."/>
            <person name="Johnson J."/>
            <person name="Nolan M."/>
            <person name="Tritt A."/>
            <person name="Barry K.W."/>
            <person name="Grigoriev I.V."/>
            <person name="Nagy L.G."/>
            <person name="Hibbett D."/>
            <person name="Henrissat B."/>
            <person name="Matheny P.B."/>
            <person name="Labbe J."/>
            <person name="Martin F.M."/>
        </authorList>
    </citation>
    <scope>NUCLEOTIDE SEQUENCE</scope>
    <source>
        <strain evidence="1">EC-137</strain>
    </source>
</reference>
<dbReference type="EMBL" id="MU273828">
    <property type="protein sequence ID" value="KAI0027864.1"/>
    <property type="molecule type" value="Genomic_DNA"/>
</dbReference>
<proteinExistence type="predicted"/>
<protein>
    <submittedName>
        <fullName evidence="1">Uncharacterized protein</fullName>
    </submittedName>
</protein>
<evidence type="ECO:0000313" key="2">
    <source>
        <dbReference type="Proteomes" id="UP000814128"/>
    </source>
</evidence>
<evidence type="ECO:0000313" key="1">
    <source>
        <dbReference type="EMBL" id="KAI0027864.1"/>
    </source>
</evidence>